<keyword evidence="3" id="KW-1185">Reference proteome</keyword>
<evidence type="ECO:0000313" key="2">
    <source>
        <dbReference type="EMBL" id="QCX00644.1"/>
    </source>
</evidence>
<evidence type="ECO:0000313" key="3">
    <source>
        <dbReference type="Proteomes" id="UP000310017"/>
    </source>
</evidence>
<organism evidence="2 3">
    <name type="scientific">Aggregatimonas sangjinii</name>
    <dbReference type="NCBI Taxonomy" id="2583587"/>
    <lineage>
        <taxon>Bacteria</taxon>
        <taxon>Pseudomonadati</taxon>
        <taxon>Bacteroidota</taxon>
        <taxon>Flavobacteriia</taxon>
        <taxon>Flavobacteriales</taxon>
        <taxon>Flavobacteriaceae</taxon>
        <taxon>Aggregatimonas</taxon>
    </lineage>
</organism>
<dbReference type="RefSeq" id="WP_138852989.1">
    <property type="nucleotide sequence ID" value="NZ_CP040710.1"/>
</dbReference>
<dbReference type="Proteomes" id="UP000310017">
    <property type="component" value="Chromosome"/>
</dbReference>
<evidence type="ECO:0000256" key="1">
    <source>
        <dbReference type="SAM" id="MobiDB-lite"/>
    </source>
</evidence>
<gene>
    <name evidence="2" type="ORF">FGM00_11205</name>
</gene>
<accession>A0A5B7SVH3</accession>
<sequence length="207" mass="23192">MLAVVRLICSGRERSIAPIETPFSAVDYDIAGTSRKPALSETGQIQKIKMKKGRYPAFKQKRNNSLKQKDTAVIKVEDMVHSENDFHIQYGFDTNPEQAQLLKNAIEYARKNHAQAQNDPRITDKDKEVGNPEGTDGERATTHNSITAETDDGNRRILLDRMQSTLRIIKVAGLRSSVTAGRRNRGADVDEDRQTVPKDNTNTVDKT</sequence>
<feature type="compositionally biased region" description="Basic and acidic residues" evidence="1">
    <location>
        <begin position="121"/>
        <end position="141"/>
    </location>
</feature>
<dbReference type="KEGG" id="asag:FGM00_11205"/>
<protein>
    <submittedName>
        <fullName evidence="2">Uncharacterized protein</fullName>
    </submittedName>
</protein>
<feature type="compositionally biased region" description="Basic and acidic residues" evidence="1">
    <location>
        <begin position="185"/>
        <end position="196"/>
    </location>
</feature>
<dbReference type="EMBL" id="CP040710">
    <property type="protein sequence ID" value="QCX00644.1"/>
    <property type="molecule type" value="Genomic_DNA"/>
</dbReference>
<feature type="region of interest" description="Disordered" evidence="1">
    <location>
        <begin position="179"/>
        <end position="207"/>
    </location>
</feature>
<feature type="compositionally biased region" description="Polar residues" evidence="1">
    <location>
        <begin position="197"/>
        <end position="207"/>
    </location>
</feature>
<proteinExistence type="predicted"/>
<dbReference type="AlphaFoldDB" id="A0A5B7SVH3"/>
<name>A0A5B7SVH3_9FLAO</name>
<reference evidence="2 3" key="1">
    <citation type="submission" date="2019-05" db="EMBL/GenBank/DDBJ databases">
        <title>Genome sequencing of F202Z8.</title>
        <authorList>
            <person name="Kwon Y.M."/>
        </authorList>
    </citation>
    <scope>NUCLEOTIDE SEQUENCE [LARGE SCALE GENOMIC DNA]</scope>
    <source>
        <strain evidence="2 3">F202Z8</strain>
    </source>
</reference>
<feature type="region of interest" description="Disordered" evidence="1">
    <location>
        <begin position="112"/>
        <end position="149"/>
    </location>
</feature>